<accession>Q1PWS2</accession>
<proteinExistence type="predicted"/>
<reference evidence="1" key="1">
    <citation type="journal article" date="2006" name="Nature">
        <title>Deciphering the evolution and metabolism of an anammox bacterium from a community genome.</title>
        <authorList>
            <person name="Strous M."/>
            <person name="Pelletier E."/>
            <person name="Mangenot S."/>
            <person name="Rattei T."/>
            <person name="Lehner A."/>
            <person name="Taylor M.W."/>
            <person name="Horn M."/>
            <person name="Daims H."/>
            <person name="Bartol-Mavel D."/>
            <person name="Wincker P."/>
            <person name="Barbe V."/>
            <person name="Fonknechten N."/>
            <person name="Vallenet D."/>
            <person name="Segurens B."/>
            <person name="Schenowitz-Truong C."/>
            <person name="Medigue C."/>
            <person name="Collingro A."/>
            <person name="Snel B."/>
            <person name="Dutilh B.E."/>
            <person name="OpDenCamp H.J.M."/>
            <person name="vanDerDrift C."/>
            <person name="Cirpus I."/>
            <person name="vanDePas-Schoonen K.T."/>
            <person name="Harhangi H.R."/>
            <person name="vanNiftrik L."/>
            <person name="Schmid M."/>
            <person name="Keltjens J."/>
            <person name="vanDeVossenberg J."/>
            <person name="Kartal B."/>
            <person name="Meier H."/>
            <person name="Frishman D."/>
            <person name="Huynen M.A."/>
            <person name="Mewes H."/>
            <person name="Weissenbach J."/>
            <person name="Jetten M.S.M."/>
            <person name="Wagner M."/>
            <person name="LePaslier D."/>
        </authorList>
    </citation>
    <scope>NUCLEOTIDE SEQUENCE</scope>
</reference>
<evidence type="ECO:0000313" key="1">
    <source>
        <dbReference type="EMBL" id="CAJ71675.1"/>
    </source>
</evidence>
<protein>
    <submittedName>
        <fullName evidence="1">Uncharacterized protein</fullName>
    </submittedName>
</protein>
<sequence>MSQKTKGDFQVDSSRYRRLSFAYIIDHHEYLLPLLVQCYLFHKLTFLNCAPFISFSFALT</sequence>
<gene>
    <name evidence="1" type="ORF">kustc0930</name>
</gene>
<reference evidence="1" key="2">
    <citation type="submission" date="2006-01" db="EMBL/GenBank/DDBJ databases">
        <authorList>
            <person name="Genoscope"/>
        </authorList>
    </citation>
    <scope>NUCLEOTIDE SEQUENCE</scope>
</reference>
<dbReference type="EMBL" id="CT573073">
    <property type="protein sequence ID" value="CAJ71675.1"/>
    <property type="molecule type" value="Genomic_DNA"/>
</dbReference>
<dbReference type="AlphaFoldDB" id="Q1PWS2"/>
<organism evidence="1">
    <name type="scientific">Kuenenia stuttgartiensis</name>
    <dbReference type="NCBI Taxonomy" id="174633"/>
    <lineage>
        <taxon>Bacteria</taxon>
        <taxon>Pseudomonadati</taxon>
        <taxon>Planctomycetota</taxon>
        <taxon>Candidatus Brocadiia</taxon>
        <taxon>Candidatus Brocadiales</taxon>
        <taxon>Candidatus Brocadiaceae</taxon>
        <taxon>Candidatus Kuenenia</taxon>
    </lineage>
</organism>
<name>Q1PWS2_KUEST</name>